<protein>
    <recommendedName>
        <fullName evidence="1">G domain-containing protein</fullName>
    </recommendedName>
</protein>
<dbReference type="OrthoDB" id="8954335at2759"/>
<dbReference type="Pfam" id="PF01926">
    <property type="entry name" value="MMR_HSR1"/>
    <property type="match status" value="1"/>
</dbReference>
<proteinExistence type="predicted"/>
<dbReference type="InterPro" id="IPR006073">
    <property type="entry name" value="GTP-bd"/>
</dbReference>
<dbReference type="GO" id="GO:0005525">
    <property type="term" value="F:GTP binding"/>
    <property type="evidence" value="ECO:0007669"/>
    <property type="project" value="InterPro"/>
</dbReference>
<keyword evidence="3" id="KW-1185">Reference proteome</keyword>
<dbReference type="AlphaFoldDB" id="A0A0C9TSZ4"/>
<dbReference type="EMBL" id="KN819352">
    <property type="protein sequence ID" value="KIJ13413.1"/>
    <property type="molecule type" value="Genomic_DNA"/>
</dbReference>
<organism evidence="2 3">
    <name type="scientific">Paxillus involutus ATCC 200175</name>
    <dbReference type="NCBI Taxonomy" id="664439"/>
    <lineage>
        <taxon>Eukaryota</taxon>
        <taxon>Fungi</taxon>
        <taxon>Dikarya</taxon>
        <taxon>Basidiomycota</taxon>
        <taxon>Agaricomycotina</taxon>
        <taxon>Agaricomycetes</taxon>
        <taxon>Agaricomycetidae</taxon>
        <taxon>Boletales</taxon>
        <taxon>Paxilineae</taxon>
        <taxon>Paxillaceae</taxon>
        <taxon>Paxillus</taxon>
    </lineage>
</organism>
<evidence type="ECO:0000313" key="3">
    <source>
        <dbReference type="Proteomes" id="UP000053647"/>
    </source>
</evidence>
<dbReference type="HOGENOM" id="CLU_1300069_0_0_1"/>
<gene>
    <name evidence="2" type="ORF">PAXINDRAFT_13750</name>
</gene>
<dbReference type="InterPro" id="IPR027417">
    <property type="entry name" value="P-loop_NTPase"/>
</dbReference>
<reference evidence="3" key="2">
    <citation type="submission" date="2015-01" db="EMBL/GenBank/DDBJ databases">
        <title>Evolutionary Origins and Diversification of the Mycorrhizal Mutualists.</title>
        <authorList>
            <consortium name="DOE Joint Genome Institute"/>
            <consortium name="Mycorrhizal Genomics Consortium"/>
            <person name="Kohler A."/>
            <person name="Kuo A."/>
            <person name="Nagy L.G."/>
            <person name="Floudas D."/>
            <person name="Copeland A."/>
            <person name="Barry K.W."/>
            <person name="Cichocki N."/>
            <person name="Veneault-Fourrey C."/>
            <person name="LaButti K."/>
            <person name="Lindquist E.A."/>
            <person name="Lipzen A."/>
            <person name="Lundell T."/>
            <person name="Morin E."/>
            <person name="Murat C."/>
            <person name="Riley R."/>
            <person name="Ohm R."/>
            <person name="Sun H."/>
            <person name="Tunlid A."/>
            <person name="Henrissat B."/>
            <person name="Grigoriev I.V."/>
            <person name="Hibbett D.S."/>
            <person name="Martin F."/>
        </authorList>
    </citation>
    <scope>NUCLEOTIDE SEQUENCE [LARGE SCALE GENOMIC DNA]</scope>
    <source>
        <strain evidence="3">ATCC 200175</strain>
    </source>
</reference>
<evidence type="ECO:0000259" key="1">
    <source>
        <dbReference type="Pfam" id="PF01926"/>
    </source>
</evidence>
<dbReference type="SUPFAM" id="SSF52540">
    <property type="entry name" value="P-loop containing nucleoside triphosphate hydrolases"/>
    <property type="match status" value="1"/>
</dbReference>
<dbReference type="Proteomes" id="UP000053647">
    <property type="component" value="Unassembled WGS sequence"/>
</dbReference>
<evidence type="ECO:0000313" key="2">
    <source>
        <dbReference type="EMBL" id="KIJ13413.1"/>
    </source>
</evidence>
<sequence length="204" mass="22583">MRQTQSSVNVAIVGKTGVGKSTLVNVLQGCEDAKANNDARPCTAQATCHKVVEDGTTYHIWDTRGLNEASEEAATRPLERLLRFFGVSPDADSRLKKFLLGKDPKIDLVLLCIDGSKIAVKTQWKTYTKLPVKKIRVAVVVTRMRDGDISNSEWKKTCQDAAKGIVRGSIDVSLMEGVPTFTDIQDQKVKDCRVKIFTLISRCR</sequence>
<dbReference type="CDD" id="cd00882">
    <property type="entry name" value="Ras_like_GTPase"/>
    <property type="match status" value="1"/>
</dbReference>
<dbReference type="Gene3D" id="3.40.50.300">
    <property type="entry name" value="P-loop containing nucleotide triphosphate hydrolases"/>
    <property type="match status" value="1"/>
</dbReference>
<feature type="domain" description="G" evidence="1">
    <location>
        <begin position="9"/>
        <end position="127"/>
    </location>
</feature>
<accession>A0A0C9TSZ4</accession>
<name>A0A0C9TSZ4_PAXIN</name>
<reference evidence="2 3" key="1">
    <citation type="submission" date="2014-06" db="EMBL/GenBank/DDBJ databases">
        <authorList>
            <consortium name="DOE Joint Genome Institute"/>
            <person name="Kuo A."/>
            <person name="Kohler A."/>
            <person name="Nagy L.G."/>
            <person name="Floudas D."/>
            <person name="Copeland A."/>
            <person name="Barry K.W."/>
            <person name="Cichocki N."/>
            <person name="Veneault-Fourrey C."/>
            <person name="LaButti K."/>
            <person name="Lindquist E.A."/>
            <person name="Lipzen A."/>
            <person name="Lundell T."/>
            <person name="Morin E."/>
            <person name="Murat C."/>
            <person name="Sun H."/>
            <person name="Tunlid A."/>
            <person name="Henrissat B."/>
            <person name="Grigoriev I.V."/>
            <person name="Hibbett D.S."/>
            <person name="Martin F."/>
            <person name="Nordberg H.P."/>
            <person name="Cantor M.N."/>
            <person name="Hua S.X."/>
        </authorList>
    </citation>
    <scope>NUCLEOTIDE SEQUENCE [LARGE SCALE GENOMIC DNA]</scope>
    <source>
        <strain evidence="2 3">ATCC 200175</strain>
    </source>
</reference>